<sequence>MSEQERPSTGGREPYERHQRSKSSLVRFENGVPVNKCDADGKPMAPSAPWEEFMAEIPEASKVDWNAEASFPLPVELRSPHKRNRSSVSEVKDVPRKKQRQESLKSLAGSIEKIYRPESPIDRSRWEPSDFLVETNHLFDRTAAVFSKFGDSILEYHPAYGYEYCVNEKKYISTLAVLHDGLYGRPKERDILRQMELNDEVYRKEGGVQEKAEAFYNVFLKAFNQFVEDILKFNAEMTDASIPQDVKIGIPFCDTFEEKLDKMENELIALVEAVEKFKGEVPALPKPEEAKKEDHNSPSTEEWGEPGPDVGQHGVTSG</sequence>
<evidence type="ECO:0000313" key="4">
    <source>
        <dbReference type="Proteomes" id="UP000008065"/>
    </source>
</evidence>
<dbReference type="OrthoDB" id="10331036at2759"/>
<evidence type="ECO:0000256" key="1">
    <source>
        <dbReference type="SAM" id="Coils"/>
    </source>
</evidence>
<reference evidence="4" key="1">
    <citation type="journal article" date="2011" name="Genetics">
        <title>Massive changes in genome architecture accompany the transition to self-fertility in the filamentous fungus Neurospora tetrasperma.</title>
        <authorList>
            <person name="Ellison C.E."/>
            <person name="Stajich J.E."/>
            <person name="Jacobson D.J."/>
            <person name="Natvig D.O."/>
            <person name="Lapidus A."/>
            <person name="Foster B."/>
            <person name="Aerts A."/>
            <person name="Riley R."/>
            <person name="Lindquist E.A."/>
            <person name="Grigoriev I.V."/>
            <person name="Taylor J.W."/>
        </authorList>
    </citation>
    <scope>NUCLEOTIDE SEQUENCE [LARGE SCALE GENOMIC DNA]</scope>
    <source>
        <strain evidence="4">FGSC 2508 / P0657</strain>
    </source>
</reference>
<evidence type="ECO:0000313" key="3">
    <source>
        <dbReference type="EMBL" id="EGO57566.1"/>
    </source>
</evidence>
<dbReference type="Proteomes" id="UP000008065">
    <property type="component" value="Unassembled WGS sequence"/>
</dbReference>
<keyword evidence="1" id="KW-0175">Coiled coil</keyword>
<protein>
    <submittedName>
        <fullName evidence="3">Uncharacterized protein</fullName>
    </submittedName>
</protein>
<dbReference type="KEGG" id="nte:NEUTE1DRAFT137380"/>
<dbReference type="AlphaFoldDB" id="F8ML91"/>
<dbReference type="RefSeq" id="XP_009850669.1">
    <property type="nucleotide sequence ID" value="XM_009852367.1"/>
</dbReference>
<feature type="coiled-coil region" evidence="1">
    <location>
        <begin position="253"/>
        <end position="280"/>
    </location>
</feature>
<accession>F8ML91</accession>
<dbReference type="HOGENOM" id="CLU_874622_0_0_1"/>
<feature type="compositionally biased region" description="Basic and acidic residues" evidence="2">
    <location>
        <begin position="90"/>
        <end position="103"/>
    </location>
</feature>
<name>F8ML91_NEUT8</name>
<feature type="region of interest" description="Disordered" evidence="2">
    <location>
        <begin position="1"/>
        <end position="47"/>
    </location>
</feature>
<dbReference type="GeneID" id="20825995"/>
<gene>
    <name evidence="3" type="ORF">NEUTE1DRAFT_137380</name>
</gene>
<dbReference type="EMBL" id="GL891304">
    <property type="protein sequence ID" value="EGO57566.1"/>
    <property type="molecule type" value="Genomic_DNA"/>
</dbReference>
<keyword evidence="4" id="KW-1185">Reference proteome</keyword>
<feature type="compositionally biased region" description="Basic and acidic residues" evidence="2">
    <location>
        <begin position="286"/>
        <end position="296"/>
    </location>
</feature>
<dbReference type="VEuPathDB" id="FungiDB:NEUTE1DRAFT_137380"/>
<organism evidence="3 4">
    <name type="scientific">Neurospora tetrasperma (strain FGSC 2508 / ATCC MYA-4615 / P0657)</name>
    <dbReference type="NCBI Taxonomy" id="510951"/>
    <lineage>
        <taxon>Eukaryota</taxon>
        <taxon>Fungi</taxon>
        <taxon>Dikarya</taxon>
        <taxon>Ascomycota</taxon>
        <taxon>Pezizomycotina</taxon>
        <taxon>Sordariomycetes</taxon>
        <taxon>Sordariomycetidae</taxon>
        <taxon>Sordariales</taxon>
        <taxon>Sordariaceae</taxon>
        <taxon>Neurospora</taxon>
    </lineage>
</organism>
<proteinExistence type="predicted"/>
<feature type="region of interest" description="Disordered" evidence="2">
    <location>
        <begin position="76"/>
        <end position="103"/>
    </location>
</feature>
<evidence type="ECO:0000256" key="2">
    <source>
        <dbReference type="SAM" id="MobiDB-lite"/>
    </source>
</evidence>
<feature type="region of interest" description="Disordered" evidence="2">
    <location>
        <begin position="281"/>
        <end position="318"/>
    </location>
</feature>